<dbReference type="InterPro" id="IPR056884">
    <property type="entry name" value="NPHP3-like_N"/>
</dbReference>
<evidence type="ECO:0000259" key="2">
    <source>
        <dbReference type="Pfam" id="PF24883"/>
    </source>
</evidence>
<dbReference type="PANTHER" id="PTHR10039">
    <property type="entry name" value="AMELOGENIN"/>
    <property type="match status" value="1"/>
</dbReference>
<reference evidence="3 4" key="1">
    <citation type="journal article" date="2019" name="Mol. Biol. Evol.">
        <title>Blast fungal genomes show frequent chromosomal changes, gene gains and losses, and effector gene turnover.</title>
        <authorList>
            <person name="Gomez Luciano L.B."/>
            <person name="Jason Tsai I."/>
            <person name="Chuma I."/>
            <person name="Tosa Y."/>
            <person name="Chen Y.H."/>
            <person name="Li J.Y."/>
            <person name="Li M.Y."/>
            <person name="Jade Lu M.Y."/>
            <person name="Nakayashiki H."/>
            <person name="Li W.H."/>
        </authorList>
    </citation>
    <scope>NUCLEOTIDE SEQUENCE [LARGE SCALE GENOMIC DNA]</scope>
    <source>
        <strain evidence="3">MZ5-1-6</strain>
    </source>
</reference>
<gene>
    <name evidence="3" type="ORF">PoMZ_08946</name>
</gene>
<accession>A0A4P7MVK7</accession>
<name>A0A4P7MVK7_PYROR</name>
<evidence type="ECO:0000313" key="4">
    <source>
        <dbReference type="Proteomes" id="UP000294847"/>
    </source>
</evidence>
<dbReference type="Pfam" id="PF24883">
    <property type="entry name" value="NPHP3_N"/>
    <property type="match status" value="1"/>
</dbReference>
<proteinExistence type="predicted"/>
<dbReference type="InterPro" id="IPR027417">
    <property type="entry name" value="P-loop_NTPase"/>
</dbReference>
<keyword evidence="1" id="KW-0677">Repeat</keyword>
<evidence type="ECO:0000256" key="1">
    <source>
        <dbReference type="ARBA" id="ARBA00022737"/>
    </source>
</evidence>
<feature type="domain" description="Nephrocystin 3-like N-terminal" evidence="2">
    <location>
        <begin position="42"/>
        <end position="181"/>
    </location>
</feature>
<dbReference type="SUPFAM" id="SSF52540">
    <property type="entry name" value="P-loop containing nucleoside triphosphate hydrolases"/>
    <property type="match status" value="1"/>
</dbReference>
<organism evidence="3 4">
    <name type="scientific">Pyricularia oryzae</name>
    <name type="common">Rice blast fungus</name>
    <name type="synonym">Magnaporthe oryzae</name>
    <dbReference type="NCBI Taxonomy" id="318829"/>
    <lineage>
        <taxon>Eukaryota</taxon>
        <taxon>Fungi</taxon>
        <taxon>Dikarya</taxon>
        <taxon>Ascomycota</taxon>
        <taxon>Pezizomycotina</taxon>
        <taxon>Sordariomycetes</taxon>
        <taxon>Sordariomycetidae</taxon>
        <taxon>Magnaporthales</taxon>
        <taxon>Pyriculariaceae</taxon>
        <taxon>Pyricularia</taxon>
    </lineage>
</organism>
<dbReference type="EMBL" id="CP034204">
    <property type="protein sequence ID" value="QBZ53271.1"/>
    <property type="molecule type" value="Genomic_DNA"/>
</dbReference>
<protein>
    <recommendedName>
        <fullName evidence="2">Nephrocystin 3-like N-terminal domain-containing protein</fullName>
    </recommendedName>
</protein>
<evidence type="ECO:0000313" key="3">
    <source>
        <dbReference type="EMBL" id="QBZ53271.1"/>
    </source>
</evidence>
<dbReference type="Gene3D" id="3.40.50.300">
    <property type="entry name" value="P-loop containing nucleotide triphosphate hydrolases"/>
    <property type="match status" value="1"/>
</dbReference>
<dbReference type="PANTHER" id="PTHR10039:SF15">
    <property type="entry name" value="NACHT DOMAIN-CONTAINING PROTEIN"/>
    <property type="match status" value="1"/>
</dbReference>
<dbReference type="AlphaFoldDB" id="A0A4P7MVK7"/>
<sequence>MINVAYNKFALDRKEDREILNWLTAINYGLQHSDYRTRRQPGTGLWLLDAKEYKTWRSTPAQTLFCPGMPGAGKTILTSIVIDDLKQTFSDDNAFAIAYIYCNFKRKDEQKIENMMANLLKQLIQAMSSFPDALKQLYENHCKNGTRPTLQETYQTFRSVASAYSRVFIVVDALDECQTSNDYAV</sequence>
<dbReference type="Proteomes" id="UP000294847">
    <property type="component" value="Chromosome 1"/>
</dbReference>